<dbReference type="EMBL" id="JAUEPS010000039">
    <property type="protein sequence ID" value="KAK0449019.1"/>
    <property type="molecule type" value="Genomic_DNA"/>
</dbReference>
<protein>
    <submittedName>
        <fullName evidence="1">Uncharacterized protein</fullName>
    </submittedName>
</protein>
<proteinExistence type="predicted"/>
<name>A0AA39JX21_ARMTA</name>
<dbReference type="GeneID" id="85357580"/>
<gene>
    <name evidence="1" type="ORF">EV420DRAFT_1565501</name>
</gene>
<dbReference type="Proteomes" id="UP001175211">
    <property type="component" value="Unassembled WGS sequence"/>
</dbReference>
<reference evidence="1" key="1">
    <citation type="submission" date="2023-06" db="EMBL/GenBank/DDBJ databases">
        <authorList>
            <consortium name="Lawrence Berkeley National Laboratory"/>
            <person name="Ahrendt S."/>
            <person name="Sahu N."/>
            <person name="Indic B."/>
            <person name="Wong-Bajracharya J."/>
            <person name="Merenyi Z."/>
            <person name="Ke H.-M."/>
            <person name="Monk M."/>
            <person name="Kocsube S."/>
            <person name="Drula E."/>
            <person name="Lipzen A."/>
            <person name="Balint B."/>
            <person name="Henrissat B."/>
            <person name="Andreopoulos B."/>
            <person name="Martin F.M."/>
            <person name="Harder C.B."/>
            <person name="Rigling D."/>
            <person name="Ford K.L."/>
            <person name="Foster G.D."/>
            <person name="Pangilinan J."/>
            <person name="Papanicolaou A."/>
            <person name="Barry K."/>
            <person name="LaButti K."/>
            <person name="Viragh M."/>
            <person name="Koriabine M."/>
            <person name="Yan M."/>
            <person name="Riley R."/>
            <person name="Champramary S."/>
            <person name="Plett K.L."/>
            <person name="Tsai I.J."/>
            <person name="Slot J."/>
            <person name="Sipos G."/>
            <person name="Plett J."/>
            <person name="Nagy L.G."/>
            <person name="Grigoriev I.V."/>
        </authorList>
    </citation>
    <scope>NUCLEOTIDE SEQUENCE</scope>
    <source>
        <strain evidence="1">CCBAS 213</strain>
    </source>
</reference>
<dbReference type="RefSeq" id="XP_060326734.1">
    <property type="nucleotide sequence ID" value="XM_060474032.1"/>
</dbReference>
<evidence type="ECO:0000313" key="1">
    <source>
        <dbReference type="EMBL" id="KAK0449019.1"/>
    </source>
</evidence>
<dbReference type="PROSITE" id="PS51257">
    <property type="entry name" value="PROKAR_LIPOPROTEIN"/>
    <property type="match status" value="1"/>
</dbReference>
<dbReference type="AlphaFoldDB" id="A0AA39JX21"/>
<keyword evidence="2" id="KW-1185">Reference proteome</keyword>
<organism evidence="1 2">
    <name type="scientific">Armillaria tabescens</name>
    <name type="common">Ringless honey mushroom</name>
    <name type="synonym">Agaricus tabescens</name>
    <dbReference type="NCBI Taxonomy" id="1929756"/>
    <lineage>
        <taxon>Eukaryota</taxon>
        <taxon>Fungi</taxon>
        <taxon>Dikarya</taxon>
        <taxon>Basidiomycota</taxon>
        <taxon>Agaricomycotina</taxon>
        <taxon>Agaricomycetes</taxon>
        <taxon>Agaricomycetidae</taxon>
        <taxon>Agaricales</taxon>
        <taxon>Marasmiineae</taxon>
        <taxon>Physalacriaceae</taxon>
        <taxon>Desarmillaria</taxon>
    </lineage>
</organism>
<comment type="caution">
    <text evidence="1">The sequence shown here is derived from an EMBL/GenBank/DDBJ whole genome shotgun (WGS) entry which is preliminary data.</text>
</comment>
<feature type="non-terminal residue" evidence="1">
    <location>
        <position position="303"/>
    </location>
</feature>
<evidence type="ECO:0000313" key="2">
    <source>
        <dbReference type="Proteomes" id="UP001175211"/>
    </source>
</evidence>
<accession>A0AA39JX21</accession>
<sequence>MRQLSTRYPERKSRAQTAFLISSSCTFPKSSQLNHVALLEILCCSGRYAFTVLDTHSRPETFFANAIRCFLSSCSSDQPQSDQYESERCKLLELDVFERILGPFFNQGYIVNRGHIAQEKSLRFFGPYFELKDYGILLKIFVEEGGLQALHDKFKALLSRSATPTELVPTTGLAHLIANRMIETNTLDPLHLIDTAKKHSFIDSLSNLTYPASVQSEWQPTDHHQSSGIPLPEEYRSIDTGKKFSNGCSNGRSIKKFGVTYIGENCVICIISRIFKKFLPCFLKRRKFDWTHCQSLMRRWLAD</sequence>